<dbReference type="Proteomes" id="UP000887568">
    <property type="component" value="Unplaced"/>
</dbReference>
<dbReference type="GO" id="GO:0001003">
    <property type="term" value="F:RNA polymerase III type 2 promoter sequence-specific DNA binding"/>
    <property type="evidence" value="ECO:0007669"/>
    <property type="project" value="TreeGrafter"/>
</dbReference>
<dbReference type="AlphaFoldDB" id="A0A913Z401"/>
<accession>A0A913Z401</accession>
<dbReference type="OrthoDB" id="5598268at2759"/>
<keyword evidence="3" id="KW-0804">Transcription</keyword>
<dbReference type="GO" id="GO:0001002">
    <property type="term" value="F:RNA polymerase III type 1 promoter sequence-specific DNA binding"/>
    <property type="evidence" value="ECO:0007669"/>
    <property type="project" value="TreeGrafter"/>
</dbReference>
<feature type="domain" description="Transcription factor IIIC subunit Tfc1/Sfc1 triple barrel" evidence="7">
    <location>
        <begin position="24"/>
        <end position="148"/>
    </location>
</feature>
<evidence type="ECO:0000259" key="6">
    <source>
        <dbReference type="Pfam" id="PF09734"/>
    </source>
</evidence>
<dbReference type="Gene3D" id="3.30.200.160">
    <property type="entry name" value="TFIIIC, subcomplex tauA, subunit Sfc1, barrel domain"/>
    <property type="match status" value="1"/>
</dbReference>
<dbReference type="InterPro" id="IPR041499">
    <property type="entry name" value="Tfc1/Sfc1_N"/>
</dbReference>
<dbReference type="EnsemblMetazoa" id="XM_038190509.1">
    <property type="protein sequence ID" value="XP_038046437.1"/>
    <property type="gene ID" value="LOC119720702"/>
</dbReference>
<evidence type="ECO:0000256" key="3">
    <source>
        <dbReference type="ARBA" id="ARBA00023163"/>
    </source>
</evidence>
<proteinExistence type="predicted"/>
<feature type="compositionally biased region" description="Acidic residues" evidence="5">
    <location>
        <begin position="530"/>
        <end position="542"/>
    </location>
</feature>
<comment type="subcellular location">
    <subcellularLocation>
        <location evidence="1">Nucleus</location>
    </subcellularLocation>
</comment>
<dbReference type="Pfam" id="PF09734">
    <property type="entry name" value="Tau95"/>
    <property type="match status" value="1"/>
</dbReference>
<feature type="compositionally biased region" description="Acidic residues" evidence="5">
    <location>
        <begin position="467"/>
        <end position="477"/>
    </location>
</feature>
<dbReference type="PANTHER" id="PTHR13230">
    <property type="entry name" value="GENERAL TRANSCRIPTION FACTOR IIIC, POLYPEPTIDE 5"/>
    <property type="match status" value="1"/>
</dbReference>
<evidence type="ECO:0000313" key="9">
    <source>
        <dbReference type="Proteomes" id="UP000887568"/>
    </source>
</evidence>
<dbReference type="GO" id="GO:0005634">
    <property type="term" value="C:nucleus"/>
    <property type="evidence" value="ECO:0007669"/>
    <property type="project" value="UniProtKB-SubCell"/>
</dbReference>
<evidence type="ECO:0000256" key="1">
    <source>
        <dbReference type="ARBA" id="ARBA00004123"/>
    </source>
</evidence>
<organism evidence="8 9">
    <name type="scientific">Patiria miniata</name>
    <name type="common">Bat star</name>
    <name type="synonym">Asterina miniata</name>
    <dbReference type="NCBI Taxonomy" id="46514"/>
    <lineage>
        <taxon>Eukaryota</taxon>
        <taxon>Metazoa</taxon>
        <taxon>Echinodermata</taxon>
        <taxon>Eleutherozoa</taxon>
        <taxon>Asterozoa</taxon>
        <taxon>Asteroidea</taxon>
        <taxon>Valvatacea</taxon>
        <taxon>Valvatida</taxon>
        <taxon>Asterinidae</taxon>
        <taxon>Patiria</taxon>
    </lineage>
</organism>
<reference evidence="8" key="1">
    <citation type="submission" date="2022-11" db="UniProtKB">
        <authorList>
            <consortium name="EnsemblMetazoa"/>
        </authorList>
    </citation>
    <scope>IDENTIFICATION</scope>
</reference>
<dbReference type="InterPro" id="IPR042536">
    <property type="entry name" value="TFIIIC_tauA_Sfc1"/>
</dbReference>
<dbReference type="GeneID" id="119720702"/>
<dbReference type="PANTHER" id="PTHR13230:SF5">
    <property type="entry name" value="GENERAL TRANSCRIPTION FACTOR 3C POLYPEPTIDE 5"/>
    <property type="match status" value="1"/>
</dbReference>
<dbReference type="GO" id="GO:0000127">
    <property type="term" value="C:transcription factor TFIIIC complex"/>
    <property type="evidence" value="ECO:0007669"/>
    <property type="project" value="InterPro"/>
</dbReference>
<dbReference type="RefSeq" id="XP_038046437.1">
    <property type="nucleotide sequence ID" value="XM_038190509.1"/>
</dbReference>
<protein>
    <submittedName>
        <fullName evidence="8">Uncharacterized protein</fullName>
    </submittedName>
</protein>
<feature type="domain" description="Transcription factor IIIC subunit 5 HTH" evidence="6">
    <location>
        <begin position="184"/>
        <end position="343"/>
    </location>
</feature>
<keyword evidence="2" id="KW-0238">DNA-binding</keyword>
<name>A0A913Z401_PATMI</name>
<evidence type="ECO:0000259" key="7">
    <source>
        <dbReference type="Pfam" id="PF17682"/>
    </source>
</evidence>
<dbReference type="FunFam" id="3.30.200.160:FF:000002">
    <property type="entry name" value="Transcription factor IIIC, subunit 5"/>
    <property type="match status" value="1"/>
</dbReference>
<keyword evidence="4" id="KW-0539">Nucleus</keyword>
<dbReference type="InterPro" id="IPR019136">
    <property type="entry name" value="TF_IIIC_su-5_HTH"/>
</dbReference>
<evidence type="ECO:0000313" key="8">
    <source>
        <dbReference type="EnsemblMetazoa" id="XP_038046437.1"/>
    </source>
</evidence>
<dbReference type="InterPro" id="IPR040454">
    <property type="entry name" value="TF_IIIC_Tfc1/Sfc1"/>
</dbReference>
<evidence type="ECO:0000256" key="2">
    <source>
        <dbReference type="ARBA" id="ARBA00023125"/>
    </source>
</evidence>
<dbReference type="GO" id="GO:0006384">
    <property type="term" value="P:transcription initiation at RNA polymerase III promoter"/>
    <property type="evidence" value="ECO:0007669"/>
    <property type="project" value="InterPro"/>
</dbReference>
<dbReference type="OMA" id="KRNYSEY"/>
<evidence type="ECO:0000256" key="4">
    <source>
        <dbReference type="ARBA" id="ARBA00023242"/>
    </source>
</evidence>
<feature type="compositionally biased region" description="Acidic residues" evidence="5">
    <location>
        <begin position="491"/>
        <end position="522"/>
    </location>
</feature>
<dbReference type="Pfam" id="PF17682">
    <property type="entry name" value="Tau95_N"/>
    <property type="match status" value="1"/>
</dbReference>
<feature type="region of interest" description="Disordered" evidence="5">
    <location>
        <begin position="467"/>
        <end position="543"/>
    </location>
</feature>
<evidence type="ECO:0000256" key="5">
    <source>
        <dbReference type="SAM" id="MobiDB-lite"/>
    </source>
</evidence>
<keyword evidence="9" id="KW-1185">Reference proteome</keyword>
<sequence length="554" mass="62667">MADNTMEDENSSASVDAQKLPQLVCVEFPARVQNVDKMFKTLGGEEAVSKTLSANSAPKLQMKFRPDDPFCRPLYASQQPTTSILLRVKKRYKKAAPTAEMEVDSQDAGDGDDEVIEAAQEEAEYKTELVGVIDSVYQFKGMCDYQYLPLHRNKETGGMESLIEKIVPTKPEDGSYLQQDVPLFMLPPVFSRTDQPLAFHFQPDIVPSIESLSYKVANRTDKNIVGSGRARRPHNAYMVPFEQDGVPTAPHPDAVLYFEKGKARDNSIEVLQDELMQVFARRPVWSRSALRQNCTLTDRQLTVLLPSVSYYFCSGPWRCTWVRLGYDPRTAPDGLQYQPLDFRVRRFLYSSKSVMPVDKTQRFKSTCYSRFRTARPARHSQFRQEQKTMAEKEAYFIFKEGLVPAYNNMFYQLCDIHVEEIQAMIRAGSVKTDQGGPVGYFKTEVLDQMRSILTEKLQKTLEQEALTEDGTAEEDGDDSSRPSTSQAGGVDMEDADMDEEYVEDDDDDDDIEDGPEEADDNDALAVDGFNMDEDDDSDDNEMGTEFLEFLAGTS</sequence>